<proteinExistence type="predicted"/>
<name>A0A8B9ZEX5_ANAPL</name>
<sequence>QQKVFFRRVLGRRIGSHSDSGTENVSVQRNAQTRGEVLDVVVEGGKGKVRCLSYCKRANLWCLPSPDLCPLPLNSQMCFTNPPVLEIQAAGGMGW</sequence>
<dbReference type="AlphaFoldDB" id="A0A8B9ZEX5"/>
<dbReference type="Ensembl" id="ENSAPLT00020014441.1">
    <property type="protein sequence ID" value="ENSAPLP00020013404.1"/>
    <property type="gene ID" value="ENSAPLG00020009830.1"/>
</dbReference>
<reference evidence="1" key="1">
    <citation type="submission" date="2025-08" db="UniProtKB">
        <authorList>
            <consortium name="Ensembl"/>
        </authorList>
    </citation>
    <scope>IDENTIFICATION</scope>
</reference>
<protein>
    <submittedName>
        <fullName evidence="1">Uncharacterized protein</fullName>
    </submittedName>
</protein>
<evidence type="ECO:0000313" key="2">
    <source>
        <dbReference type="Proteomes" id="UP000694400"/>
    </source>
</evidence>
<organism evidence="1 2">
    <name type="scientific">Anas platyrhynchos</name>
    <name type="common">Mallard</name>
    <name type="synonym">Anas boschas</name>
    <dbReference type="NCBI Taxonomy" id="8839"/>
    <lineage>
        <taxon>Eukaryota</taxon>
        <taxon>Metazoa</taxon>
        <taxon>Chordata</taxon>
        <taxon>Craniata</taxon>
        <taxon>Vertebrata</taxon>
        <taxon>Euteleostomi</taxon>
        <taxon>Archelosauria</taxon>
        <taxon>Archosauria</taxon>
        <taxon>Dinosauria</taxon>
        <taxon>Saurischia</taxon>
        <taxon>Theropoda</taxon>
        <taxon>Coelurosauria</taxon>
        <taxon>Aves</taxon>
        <taxon>Neognathae</taxon>
        <taxon>Galloanserae</taxon>
        <taxon>Anseriformes</taxon>
        <taxon>Anatidae</taxon>
        <taxon>Anatinae</taxon>
        <taxon>Anas</taxon>
    </lineage>
</organism>
<dbReference type="Proteomes" id="UP000694400">
    <property type="component" value="Unassembled WGS sequence"/>
</dbReference>
<accession>A0A8B9ZEX5</accession>
<reference evidence="1" key="2">
    <citation type="submission" date="2025-09" db="UniProtKB">
        <authorList>
            <consortium name="Ensembl"/>
        </authorList>
    </citation>
    <scope>IDENTIFICATION</scope>
</reference>
<evidence type="ECO:0000313" key="1">
    <source>
        <dbReference type="Ensembl" id="ENSAPLP00020013404.1"/>
    </source>
</evidence>